<dbReference type="OrthoDB" id="7041663at2"/>
<keyword evidence="6" id="KW-0238">DNA-binding</keyword>
<dbReference type="GO" id="GO:0006352">
    <property type="term" value="P:DNA-templated transcription initiation"/>
    <property type="evidence" value="ECO:0007669"/>
    <property type="project" value="InterPro"/>
</dbReference>
<dbReference type="Pfam" id="PF08281">
    <property type="entry name" value="Sigma70_r4_2"/>
    <property type="match status" value="1"/>
</dbReference>
<keyword evidence="3" id="KW-0964">Secreted</keyword>
<evidence type="ECO:0000313" key="10">
    <source>
        <dbReference type="EMBL" id="MXP61887.1"/>
    </source>
</evidence>
<dbReference type="InterPro" id="IPR013325">
    <property type="entry name" value="RNA_pol_sigma_r2"/>
</dbReference>
<dbReference type="Gene3D" id="1.10.10.10">
    <property type="entry name" value="Winged helix-like DNA-binding domain superfamily/Winged helix DNA-binding domain"/>
    <property type="match status" value="1"/>
</dbReference>
<dbReference type="InterPro" id="IPR013249">
    <property type="entry name" value="RNA_pol_sigma70_r4_t2"/>
</dbReference>
<dbReference type="InterPro" id="IPR039425">
    <property type="entry name" value="RNA_pol_sigma-70-like"/>
</dbReference>
<dbReference type="GO" id="GO:0016987">
    <property type="term" value="F:sigma factor activity"/>
    <property type="evidence" value="ECO:0007669"/>
    <property type="project" value="UniProtKB-KW"/>
</dbReference>
<accession>A0A845B947</accession>
<gene>
    <name evidence="10" type="ORF">E0493_00805</name>
</gene>
<dbReference type="GO" id="GO:0005576">
    <property type="term" value="C:extracellular region"/>
    <property type="evidence" value="ECO:0007669"/>
    <property type="project" value="UniProtKB-SubCell"/>
</dbReference>
<comment type="similarity">
    <text evidence="2">Belongs to the sigma-70 factor family. ECF subfamily.</text>
</comment>
<evidence type="ECO:0000256" key="4">
    <source>
        <dbReference type="ARBA" id="ARBA00023015"/>
    </source>
</evidence>
<evidence type="ECO:0000256" key="6">
    <source>
        <dbReference type="ARBA" id="ARBA00023125"/>
    </source>
</evidence>
<dbReference type="Proteomes" id="UP000460715">
    <property type="component" value="Unassembled WGS sequence"/>
</dbReference>
<dbReference type="PANTHER" id="PTHR43133">
    <property type="entry name" value="RNA POLYMERASE ECF-TYPE SIGMA FACTO"/>
    <property type="match status" value="1"/>
</dbReference>
<dbReference type="InterPro" id="IPR020392">
    <property type="entry name" value="Pancreatic_hormone-like_CS"/>
</dbReference>
<dbReference type="NCBIfam" id="NF009165">
    <property type="entry name" value="PRK12512.1"/>
    <property type="match status" value="1"/>
</dbReference>
<reference evidence="10 11" key="1">
    <citation type="submission" date="2019-03" db="EMBL/GenBank/DDBJ databases">
        <title>Roseomonas sp. a novel Roseomonas species isolated from Sea whip Gorgonian.</title>
        <authorList>
            <person name="Li F."/>
            <person name="Pan X."/>
            <person name="Huang S."/>
            <person name="Li Z."/>
            <person name="Meng B."/>
        </authorList>
    </citation>
    <scope>NUCLEOTIDE SEQUENCE [LARGE SCALE GENOMIC DNA]</scope>
    <source>
        <strain evidence="10 11">M0104</strain>
    </source>
</reference>
<dbReference type="Pfam" id="PF04542">
    <property type="entry name" value="Sigma70_r2"/>
    <property type="match status" value="1"/>
</dbReference>
<protein>
    <submittedName>
        <fullName evidence="10">Sigma-70 family RNA polymerase sigma factor</fullName>
    </submittedName>
</protein>
<keyword evidence="7" id="KW-0804">Transcription</keyword>
<dbReference type="NCBIfam" id="TIGR02937">
    <property type="entry name" value="sigma70-ECF"/>
    <property type="match status" value="1"/>
</dbReference>
<organism evidence="10 11">
    <name type="scientific">Teichococcus coralli</name>
    <dbReference type="NCBI Taxonomy" id="2545983"/>
    <lineage>
        <taxon>Bacteria</taxon>
        <taxon>Pseudomonadati</taxon>
        <taxon>Pseudomonadota</taxon>
        <taxon>Alphaproteobacteria</taxon>
        <taxon>Acetobacterales</taxon>
        <taxon>Roseomonadaceae</taxon>
        <taxon>Roseomonas</taxon>
    </lineage>
</organism>
<dbReference type="SUPFAM" id="SSF88946">
    <property type="entry name" value="Sigma2 domain of RNA polymerase sigma factors"/>
    <property type="match status" value="1"/>
</dbReference>
<keyword evidence="11" id="KW-1185">Reference proteome</keyword>
<evidence type="ECO:0000256" key="3">
    <source>
        <dbReference type="ARBA" id="ARBA00022525"/>
    </source>
</evidence>
<dbReference type="Gene3D" id="1.10.1740.10">
    <property type="match status" value="1"/>
</dbReference>
<evidence type="ECO:0000256" key="2">
    <source>
        <dbReference type="ARBA" id="ARBA00010641"/>
    </source>
</evidence>
<comment type="subcellular location">
    <subcellularLocation>
        <location evidence="1">Secreted</location>
    </subcellularLocation>
</comment>
<comment type="caution">
    <text evidence="10">The sequence shown here is derived from an EMBL/GenBank/DDBJ whole genome shotgun (WGS) entry which is preliminary data.</text>
</comment>
<evidence type="ECO:0000259" key="8">
    <source>
        <dbReference type="Pfam" id="PF04542"/>
    </source>
</evidence>
<evidence type="ECO:0000256" key="7">
    <source>
        <dbReference type="ARBA" id="ARBA00023163"/>
    </source>
</evidence>
<dbReference type="SUPFAM" id="SSF88659">
    <property type="entry name" value="Sigma3 and sigma4 domains of RNA polymerase sigma factors"/>
    <property type="match status" value="1"/>
</dbReference>
<dbReference type="CDD" id="cd06171">
    <property type="entry name" value="Sigma70_r4"/>
    <property type="match status" value="1"/>
</dbReference>
<sequence length="186" mass="20739">MNTAAREMQWAMWMRAASGGDAAAYRRFLEDVAPYLRAIARRRFFRSGRPEGEAEDVVQEILLALHLKRHTWDPDRPIGPWLAAITRNKLVDALRRGGHARAQVPIEEVMDSLAAQDRTDHGPAQELDRLLGRLADRQRAVVRAVSLEGASAREAAAQLKMTEGAVRVTLHRALRTLAALYGRDAA</sequence>
<evidence type="ECO:0000256" key="5">
    <source>
        <dbReference type="ARBA" id="ARBA00023082"/>
    </source>
</evidence>
<proteinExistence type="inferred from homology"/>
<dbReference type="PROSITE" id="PS00265">
    <property type="entry name" value="PANCREATIC_HORMONE_1"/>
    <property type="match status" value="1"/>
</dbReference>
<keyword evidence="5" id="KW-0731">Sigma factor</keyword>
<dbReference type="InterPro" id="IPR007627">
    <property type="entry name" value="RNA_pol_sigma70_r2"/>
</dbReference>
<evidence type="ECO:0000256" key="1">
    <source>
        <dbReference type="ARBA" id="ARBA00004613"/>
    </source>
</evidence>
<dbReference type="RefSeq" id="WP_160935007.1">
    <property type="nucleotide sequence ID" value="NZ_SNVJ01000001.1"/>
</dbReference>
<dbReference type="AlphaFoldDB" id="A0A845B947"/>
<dbReference type="InterPro" id="IPR013324">
    <property type="entry name" value="RNA_pol_sigma_r3/r4-like"/>
</dbReference>
<evidence type="ECO:0000259" key="9">
    <source>
        <dbReference type="Pfam" id="PF08281"/>
    </source>
</evidence>
<dbReference type="NCBIfam" id="NF009191">
    <property type="entry name" value="PRK12539.1"/>
    <property type="match status" value="1"/>
</dbReference>
<feature type="domain" description="RNA polymerase sigma-70 region 2" evidence="8">
    <location>
        <begin position="30"/>
        <end position="97"/>
    </location>
</feature>
<dbReference type="InterPro" id="IPR036388">
    <property type="entry name" value="WH-like_DNA-bd_sf"/>
</dbReference>
<evidence type="ECO:0000313" key="11">
    <source>
        <dbReference type="Proteomes" id="UP000460715"/>
    </source>
</evidence>
<name>A0A845B947_9PROT</name>
<dbReference type="PANTHER" id="PTHR43133:SF58">
    <property type="entry name" value="ECF RNA POLYMERASE SIGMA FACTOR SIGD"/>
    <property type="match status" value="1"/>
</dbReference>
<keyword evidence="4" id="KW-0805">Transcription regulation</keyword>
<dbReference type="InterPro" id="IPR014284">
    <property type="entry name" value="RNA_pol_sigma-70_dom"/>
</dbReference>
<dbReference type="EMBL" id="SNVJ01000001">
    <property type="protein sequence ID" value="MXP61887.1"/>
    <property type="molecule type" value="Genomic_DNA"/>
</dbReference>
<dbReference type="GO" id="GO:0003677">
    <property type="term" value="F:DNA binding"/>
    <property type="evidence" value="ECO:0007669"/>
    <property type="project" value="UniProtKB-KW"/>
</dbReference>
<feature type="domain" description="RNA polymerase sigma factor 70 region 4 type 2" evidence="9">
    <location>
        <begin position="125"/>
        <end position="177"/>
    </location>
</feature>